<comment type="catalytic activity">
    <reaction evidence="1 16">
        <text>(R)-pantothenate + ATP = (R)-4'-phosphopantothenate + ADP + H(+)</text>
        <dbReference type="Rhea" id="RHEA:16373"/>
        <dbReference type="ChEBI" id="CHEBI:10986"/>
        <dbReference type="ChEBI" id="CHEBI:15378"/>
        <dbReference type="ChEBI" id="CHEBI:29032"/>
        <dbReference type="ChEBI" id="CHEBI:30616"/>
        <dbReference type="ChEBI" id="CHEBI:456216"/>
        <dbReference type="EC" id="2.7.1.33"/>
    </reaction>
</comment>
<evidence type="ECO:0000313" key="17">
    <source>
        <dbReference type="EMBL" id="TXD40667.1"/>
    </source>
</evidence>
<dbReference type="SUPFAM" id="SSF53067">
    <property type="entry name" value="Actin-like ATPase domain"/>
    <property type="match status" value="2"/>
</dbReference>
<feature type="binding site" evidence="16">
    <location>
        <position position="184"/>
    </location>
    <ligand>
        <name>substrate</name>
    </ligand>
</feature>
<evidence type="ECO:0000256" key="4">
    <source>
        <dbReference type="ARBA" id="ARBA00005225"/>
    </source>
</evidence>
<name>A0A5C6XJX0_9DELT</name>
<dbReference type="GO" id="GO:0015937">
    <property type="term" value="P:coenzyme A biosynthetic process"/>
    <property type="evidence" value="ECO:0007669"/>
    <property type="project" value="UniProtKB-UniRule"/>
</dbReference>
<keyword evidence="7 16" id="KW-0963">Cytoplasm</keyword>
<evidence type="ECO:0000256" key="16">
    <source>
        <dbReference type="HAMAP-Rule" id="MF_01274"/>
    </source>
</evidence>
<accession>A0A5C6XJX0</accession>
<keyword evidence="13 16" id="KW-0173">Coenzyme A biosynthesis</keyword>
<dbReference type="HAMAP" id="MF_01274">
    <property type="entry name" value="Pantothen_kinase_3"/>
    <property type="match status" value="1"/>
</dbReference>
<dbReference type="RefSeq" id="WP_146973473.1">
    <property type="nucleotide sequence ID" value="NZ_VOSL01000024.1"/>
</dbReference>
<feature type="active site" description="Proton acceptor" evidence="16">
    <location>
        <position position="109"/>
    </location>
</feature>
<evidence type="ECO:0000256" key="14">
    <source>
        <dbReference type="ARBA" id="ARBA00038036"/>
    </source>
</evidence>
<keyword evidence="8 16" id="KW-0808">Transferase</keyword>
<protein>
    <recommendedName>
        <fullName evidence="15 16">Type III pantothenate kinase</fullName>
        <ecNumber evidence="6 16">2.7.1.33</ecNumber>
    </recommendedName>
    <alternativeName>
        <fullName evidence="16">PanK-III</fullName>
    </alternativeName>
    <alternativeName>
        <fullName evidence="16">Pantothenic acid kinase</fullName>
    </alternativeName>
</protein>
<dbReference type="PANTHER" id="PTHR34265">
    <property type="entry name" value="TYPE III PANTOTHENATE KINASE"/>
    <property type="match status" value="1"/>
</dbReference>
<evidence type="ECO:0000256" key="8">
    <source>
        <dbReference type="ARBA" id="ARBA00022679"/>
    </source>
</evidence>
<keyword evidence="9 16" id="KW-0547">Nucleotide-binding</keyword>
<dbReference type="GO" id="GO:0005737">
    <property type="term" value="C:cytoplasm"/>
    <property type="evidence" value="ECO:0007669"/>
    <property type="project" value="UniProtKB-SubCell"/>
</dbReference>
<evidence type="ECO:0000256" key="1">
    <source>
        <dbReference type="ARBA" id="ARBA00001206"/>
    </source>
</evidence>
<keyword evidence="16" id="KW-0479">Metal-binding</keyword>
<dbReference type="NCBIfam" id="TIGR00671">
    <property type="entry name" value="baf"/>
    <property type="match status" value="1"/>
</dbReference>
<evidence type="ECO:0000256" key="10">
    <source>
        <dbReference type="ARBA" id="ARBA00022777"/>
    </source>
</evidence>
<dbReference type="OrthoDB" id="9804707at2"/>
<evidence type="ECO:0000256" key="7">
    <source>
        <dbReference type="ARBA" id="ARBA00022490"/>
    </source>
</evidence>
<comment type="subunit">
    <text evidence="5 16">Homodimer.</text>
</comment>
<evidence type="ECO:0000256" key="15">
    <source>
        <dbReference type="ARBA" id="ARBA00040883"/>
    </source>
</evidence>
<evidence type="ECO:0000256" key="5">
    <source>
        <dbReference type="ARBA" id="ARBA00011738"/>
    </source>
</evidence>
<evidence type="ECO:0000256" key="13">
    <source>
        <dbReference type="ARBA" id="ARBA00022993"/>
    </source>
</evidence>
<dbReference type="Pfam" id="PF03309">
    <property type="entry name" value="Pan_kinase"/>
    <property type="match status" value="1"/>
</dbReference>
<keyword evidence="10 16" id="KW-0418">Kinase</keyword>
<feature type="binding site" evidence="16">
    <location>
        <begin position="107"/>
        <end position="110"/>
    </location>
    <ligand>
        <name>substrate</name>
    </ligand>
</feature>
<dbReference type="AlphaFoldDB" id="A0A5C6XJX0"/>
<comment type="subcellular location">
    <subcellularLocation>
        <location evidence="3 16">Cytoplasm</location>
    </subcellularLocation>
</comment>
<evidence type="ECO:0000256" key="6">
    <source>
        <dbReference type="ARBA" id="ARBA00012102"/>
    </source>
</evidence>
<feature type="binding site" evidence="16">
    <location>
        <begin position="6"/>
        <end position="13"/>
    </location>
    <ligand>
        <name>ATP</name>
        <dbReference type="ChEBI" id="CHEBI:30616"/>
    </ligand>
</feature>
<sequence length="257" mass="27869">MLLVIDVGNTNTVLGVYRGEELVRHWRLQTHHGRTSDEHGIFLRQLFELSGLAVAEVHHAIISCVVPPMERMLVKMVRDYFACNPTVVGADIQANMPIAYDNPREVGADRVVNAVAAYRRHKKALIVVDFGTATTFDAISAEGAYLGGAICPGITISSEALFHAASKLPRVELARAPSVIGKNTVHSIQAGLLYGYIGLVREIVTRMKAELGADDVPVIATGGLASFFAEETDIIDEVDDFLTLEGLRLIFDEASVA</sequence>
<evidence type="ECO:0000256" key="2">
    <source>
        <dbReference type="ARBA" id="ARBA00001958"/>
    </source>
</evidence>
<dbReference type="Proteomes" id="UP000321046">
    <property type="component" value="Unassembled WGS sequence"/>
</dbReference>
<dbReference type="Gene3D" id="3.30.420.40">
    <property type="match status" value="2"/>
</dbReference>
<keyword evidence="12 16" id="KW-0630">Potassium</keyword>
<dbReference type="GO" id="GO:0046872">
    <property type="term" value="F:metal ion binding"/>
    <property type="evidence" value="ECO:0007669"/>
    <property type="project" value="UniProtKB-KW"/>
</dbReference>
<comment type="function">
    <text evidence="16">Catalyzes the phosphorylation of pantothenate (Pan), the first step in CoA biosynthesis.</text>
</comment>
<comment type="caution">
    <text evidence="17">The sequence shown here is derived from an EMBL/GenBank/DDBJ whole genome shotgun (WGS) entry which is preliminary data.</text>
</comment>
<feature type="binding site" evidence="16">
    <location>
        <position position="132"/>
    </location>
    <ligand>
        <name>ATP</name>
        <dbReference type="ChEBI" id="CHEBI:30616"/>
    </ligand>
</feature>
<evidence type="ECO:0000256" key="12">
    <source>
        <dbReference type="ARBA" id="ARBA00022958"/>
    </source>
</evidence>
<dbReference type="CDD" id="cd24015">
    <property type="entry name" value="ASKHA_NBD_PanK-III"/>
    <property type="match status" value="1"/>
</dbReference>
<keyword evidence="11 16" id="KW-0067">ATP-binding</keyword>
<dbReference type="GO" id="GO:0005524">
    <property type="term" value="F:ATP binding"/>
    <property type="evidence" value="ECO:0007669"/>
    <property type="project" value="UniProtKB-UniRule"/>
</dbReference>
<evidence type="ECO:0000256" key="3">
    <source>
        <dbReference type="ARBA" id="ARBA00004496"/>
    </source>
</evidence>
<comment type="similarity">
    <text evidence="14 16">Belongs to the type III pantothenate kinase family.</text>
</comment>
<comment type="pathway">
    <text evidence="4 16">Cofactor biosynthesis; coenzyme A biosynthesis; CoA from (R)-pantothenate: step 1/5.</text>
</comment>
<dbReference type="EC" id="2.7.1.33" evidence="6 16"/>
<comment type="cofactor">
    <cofactor evidence="16">
        <name>NH4(+)</name>
        <dbReference type="ChEBI" id="CHEBI:28938"/>
    </cofactor>
    <cofactor evidence="16">
        <name>K(+)</name>
        <dbReference type="ChEBI" id="CHEBI:29103"/>
    </cofactor>
    <text evidence="16">A monovalent cation. Ammonium or potassium.</text>
</comment>
<feature type="binding site" evidence="16">
    <location>
        <position position="129"/>
    </location>
    <ligand>
        <name>K(+)</name>
        <dbReference type="ChEBI" id="CHEBI:29103"/>
    </ligand>
</feature>
<dbReference type="InterPro" id="IPR043129">
    <property type="entry name" value="ATPase_NBD"/>
</dbReference>
<evidence type="ECO:0000256" key="9">
    <source>
        <dbReference type="ARBA" id="ARBA00022741"/>
    </source>
</evidence>
<dbReference type="PANTHER" id="PTHR34265:SF1">
    <property type="entry name" value="TYPE III PANTOTHENATE KINASE"/>
    <property type="match status" value="1"/>
</dbReference>
<dbReference type="InterPro" id="IPR004619">
    <property type="entry name" value="Type_III_PanK"/>
</dbReference>
<evidence type="ECO:0000256" key="11">
    <source>
        <dbReference type="ARBA" id="ARBA00022840"/>
    </source>
</evidence>
<organism evidence="17 18">
    <name type="scientific">Lujinxingia vulgaris</name>
    <dbReference type="NCBI Taxonomy" id="2600176"/>
    <lineage>
        <taxon>Bacteria</taxon>
        <taxon>Deltaproteobacteria</taxon>
        <taxon>Bradymonadales</taxon>
        <taxon>Lujinxingiaceae</taxon>
        <taxon>Lujinxingia</taxon>
    </lineage>
</organism>
<dbReference type="NCBIfam" id="NF009855">
    <property type="entry name" value="PRK13321.1"/>
    <property type="match status" value="1"/>
</dbReference>
<evidence type="ECO:0000313" key="18">
    <source>
        <dbReference type="Proteomes" id="UP000321046"/>
    </source>
</evidence>
<feature type="binding site" evidence="16">
    <location>
        <position position="100"/>
    </location>
    <ligand>
        <name>substrate</name>
    </ligand>
</feature>
<gene>
    <name evidence="16" type="primary">coaX</name>
    <name evidence="17" type="ORF">FRC96_05325</name>
</gene>
<dbReference type="NCBIfam" id="NF009848">
    <property type="entry name" value="PRK13318.1-6"/>
    <property type="match status" value="1"/>
</dbReference>
<comment type="cofactor">
    <cofactor evidence="2">
        <name>K(+)</name>
        <dbReference type="ChEBI" id="CHEBI:29103"/>
    </cofactor>
</comment>
<proteinExistence type="inferred from homology"/>
<reference evidence="17 18" key="1">
    <citation type="submission" date="2019-08" db="EMBL/GenBank/DDBJ databases">
        <title>Bradymonadales sp. TMQ2.</title>
        <authorList>
            <person name="Liang Q."/>
        </authorList>
    </citation>
    <scope>NUCLEOTIDE SEQUENCE [LARGE SCALE GENOMIC DNA]</scope>
    <source>
        <strain evidence="17 18">TMQ2</strain>
    </source>
</reference>
<dbReference type="GO" id="GO:0004594">
    <property type="term" value="F:pantothenate kinase activity"/>
    <property type="evidence" value="ECO:0007669"/>
    <property type="project" value="UniProtKB-UniRule"/>
</dbReference>
<dbReference type="EMBL" id="VOSL01000024">
    <property type="protein sequence ID" value="TXD40667.1"/>
    <property type="molecule type" value="Genomic_DNA"/>
</dbReference>
<dbReference type="UniPathway" id="UPA00241">
    <property type="reaction ID" value="UER00352"/>
</dbReference>